<evidence type="ECO:0000313" key="2">
    <source>
        <dbReference type="Proteomes" id="UP000516439"/>
    </source>
</evidence>
<dbReference type="EMBL" id="CP061171">
    <property type="protein sequence ID" value="QNR86800.1"/>
    <property type="molecule type" value="Genomic_DNA"/>
</dbReference>
<protein>
    <recommendedName>
        <fullName evidence="3">CHRD domain-containing protein</fullName>
    </recommendedName>
</protein>
<keyword evidence="2" id="KW-1185">Reference proteome</keyword>
<evidence type="ECO:0000313" key="1">
    <source>
        <dbReference type="EMBL" id="QNR86800.1"/>
    </source>
</evidence>
<dbReference type="PROSITE" id="PS51257">
    <property type="entry name" value="PROKAR_LIPOPROTEIN"/>
    <property type="match status" value="1"/>
</dbReference>
<evidence type="ECO:0008006" key="3">
    <source>
        <dbReference type="Google" id="ProtNLM"/>
    </source>
</evidence>
<organism evidence="1 2">
    <name type="scientific">Pedobacter riviphilus</name>
    <dbReference type="NCBI Taxonomy" id="2766984"/>
    <lineage>
        <taxon>Bacteria</taxon>
        <taxon>Pseudomonadati</taxon>
        <taxon>Bacteroidota</taxon>
        <taxon>Sphingobacteriia</taxon>
        <taxon>Sphingobacteriales</taxon>
        <taxon>Sphingobacteriaceae</taxon>
        <taxon>Pedobacter</taxon>
    </lineage>
</organism>
<dbReference type="Proteomes" id="UP000516439">
    <property type="component" value="Chromosome"/>
</dbReference>
<gene>
    <name evidence="1" type="ORF">H9N25_10630</name>
</gene>
<dbReference type="RefSeq" id="WP_167294729.1">
    <property type="nucleotide sequence ID" value="NZ_CP061171.1"/>
</dbReference>
<proteinExistence type="predicted"/>
<accession>A0ABX6TPG0</accession>
<name>A0ABX6TPG0_9SPHI</name>
<sequence>MKTPIKINHIAAIGMICLTVISTSACKKTTLQKPNSSRSKEVTYRVSSVMDASMTKSGSKASGDLSGAYAANSKKLVFVLNFKEIDPTLIEFRNEKNAVVGTIKKPKANYVSPVKGEVILGTVDPVSLMGQKISVHLISTQFPKGEISGHLSVKNSN</sequence>
<reference evidence="1 2" key="1">
    <citation type="submission" date="2020-09" db="EMBL/GenBank/DDBJ databases">
        <title>Pedobacter sp. SW-16 isolated from soil near Yeocheon.</title>
        <authorList>
            <person name="Im H.S."/>
            <person name="Joung Y."/>
            <person name="Lee S.-S."/>
        </authorList>
    </citation>
    <scope>NUCLEOTIDE SEQUENCE [LARGE SCALE GENOMIC DNA]</scope>
    <source>
        <strain evidence="1 2">SW-16</strain>
    </source>
</reference>